<evidence type="ECO:0000313" key="1">
    <source>
        <dbReference type="EMBL" id="KGN50664.1"/>
    </source>
</evidence>
<gene>
    <name evidence="1" type="ORF">Csa_5G207930</name>
</gene>
<proteinExistence type="predicted"/>
<organism evidence="1 2">
    <name type="scientific">Cucumis sativus</name>
    <name type="common">Cucumber</name>
    <dbReference type="NCBI Taxonomy" id="3659"/>
    <lineage>
        <taxon>Eukaryota</taxon>
        <taxon>Viridiplantae</taxon>
        <taxon>Streptophyta</taxon>
        <taxon>Embryophyta</taxon>
        <taxon>Tracheophyta</taxon>
        <taxon>Spermatophyta</taxon>
        <taxon>Magnoliopsida</taxon>
        <taxon>eudicotyledons</taxon>
        <taxon>Gunneridae</taxon>
        <taxon>Pentapetalae</taxon>
        <taxon>rosids</taxon>
        <taxon>fabids</taxon>
        <taxon>Cucurbitales</taxon>
        <taxon>Cucurbitaceae</taxon>
        <taxon>Benincaseae</taxon>
        <taxon>Cucumis</taxon>
    </lineage>
</organism>
<accession>A0A0A0KP48</accession>
<sequence>MDMTIALSNTFKSDEEKRLLVEEDGMDVLNGNNEARVVKATKLNFPQPMELEIDSKAIERVKNLVVLKVRNGHFF</sequence>
<name>A0A0A0KP48_CUCSA</name>
<reference evidence="1 2" key="4">
    <citation type="journal article" date="2011" name="BMC Genomics">
        <title>RNA-Seq improves annotation of protein-coding genes in the cucumber genome.</title>
        <authorList>
            <person name="Li Z."/>
            <person name="Zhang Z."/>
            <person name="Yan P."/>
            <person name="Huang S."/>
            <person name="Fei Z."/>
            <person name="Lin K."/>
        </authorList>
    </citation>
    <scope>NUCLEOTIDE SEQUENCE [LARGE SCALE GENOMIC DNA]</scope>
    <source>
        <strain evidence="2">cv. 9930</strain>
    </source>
</reference>
<dbReference type="EMBL" id="CM002926">
    <property type="protein sequence ID" value="KGN50664.1"/>
    <property type="molecule type" value="Genomic_DNA"/>
</dbReference>
<protein>
    <submittedName>
        <fullName evidence="1">Uncharacterized protein</fullName>
    </submittedName>
</protein>
<dbReference type="Proteomes" id="UP000029981">
    <property type="component" value="Chromosome 5"/>
</dbReference>
<evidence type="ECO:0000313" key="2">
    <source>
        <dbReference type="Proteomes" id="UP000029981"/>
    </source>
</evidence>
<dbReference type="Gramene" id="KGN50664">
    <property type="protein sequence ID" value="KGN50664"/>
    <property type="gene ID" value="Csa_5G207930"/>
</dbReference>
<dbReference type="AlphaFoldDB" id="A0A0A0KP48"/>
<reference evidence="1 2" key="2">
    <citation type="journal article" date="2009" name="PLoS ONE">
        <title>An integrated genetic and cytogenetic map of the cucumber genome.</title>
        <authorList>
            <person name="Ren Y."/>
            <person name="Zhang Z."/>
            <person name="Liu J."/>
            <person name="Staub J.E."/>
            <person name="Han Y."/>
            <person name="Cheng Z."/>
            <person name="Li X."/>
            <person name="Lu J."/>
            <person name="Miao H."/>
            <person name="Kang H."/>
            <person name="Xie B."/>
            <person name="Gu X."/>
            <person name="Wang X."/>
            <person name="Du Y."/>
            <person name="Jin W."/>
            <person name="Huang S."/>
        </authorList>
    </citation>
    <scope>NUCLEOTIDE SEQUENCE [LARGE SCALE GENOMIC DNA]</scope>
    <source>
        <strain evidence="2">cv. 9930</strain>
    </source>
</reference>
<reference evidence="1 2" key="3">
    <citation type="journal article" date="2010" name="BMC Genomics">
        <title>Transcriptome sequencing and comparative analysis of cucumber flowers with different sex types.</title>
        <authorList>
            <person name="Guo S."/>
            <person name="Zheng Y."/>
            <person name="Joung J.G."/>
            <person name="Liu S."/>
            <person name="Zhang Z."/>
            <person name="Crasta O.R."/>
            <person name="Sobral B.W."/>
            <person name="Xu Y."/>
            <person name="Huang S."/>
            <person name="Fei Z."/>
        </authorList>
    </citation>
    <scope>NUCLEOTIDE SEQUENCE [LARGE SCALE GENOMIC DNA]</scope>
    <source>
        <strain evidence="2">cv. 9930</strain>
    </source>
</reference>
<keyword evidence="2" id="KW-1185">Reference proteome</keyword>
<reference evidence="1 2" key="1">
    <citation type="journal article" date="2009" name="Nat. Genet.">
        <title>The genome of the cucumber, Cucumis sativus L.</title>
        <authorList>
            <person name="Huang S."/>
            <person name="Li R."/>
            <person name="Zhang Z."/>
            <person name="Li L."/>
            <person name="Gu X."/>
            <person name="Fan W."/>
            <person name="Lucas W.J."/>
            <person name="Wang X."/>
            <person name="Xie B."/>
            <person name="Ni P."/>
            <person name="Ren Y."/>
            <person name="Zhu H."/>
            <person name="Li J."/>
            <person name="Lin K."/>
            <person name="Jin W."/>
            <person name="Fei Z."/>
            <person name="Li G."/>
            <person name="Staub J."/>
            <person name="Kilian A."/>
            <person name="van der Vossen E.A."/>
            <person name="Wu Y."/>
            <person name="Guo J."/>
            <person name="He J."/>
            <person name="Jia Z."/>
            <person name="Ren Y."/>
            <person name="Tian G."/>
            <person name="Lu Y."/>
            <person name="Ruan J."/>
            <person name="Qian W."/>
            <person name="Wang M."/>
            <person name="Huang Q."/>
            <person name="Li B."/>
            <person name="Xuan Z."/>
            <person name="Cao J."/>
            <person name="Asan"/>
            <person name="Wu Z."/>
            <person name="Zhang J."/>
            <person name="Cai Q."/>
            <person name="Bai Y."/>
            <person name="Zhao B."/>
            <person name="Han Y."/>
            <person name="Li Y."/>
            <person name="Li X."/>
            <person name="Wang S."/>
            <person name="Shi Q."/>
            <person name="Liu S."/>
            <person name="Cho W.K."/>
            <person name="Kim J.Y."/>
            <person name="Xu Y."/>
            <person name="Heller-Uszynska K."/>
            <person name="Miao H."/>
            <person name="Cheng Z."/>
            <person name="Zhang S."/>
            <person name="Wu J."/>
            <person name="Yang Y."/>
            <person name="Kang H."/>
            <person name="Li M."/>
            <person name="Liang H."/>
            <person name="Ren X."/>
            <person name="Shi Z."/>
            <person name="Wen M."/>
            <person name="Jian M."/>
            <person name="Yang H."/>
            <person name="Zhang G."/>
            <person name="Yang Z."/>
            <person name="Chen R."/>
            <person name="Liu S."/>
            <person name="Li J."/>
            <person name="Ma L."/>
            <person name="Liu H."/>
            <person name="Zhou Y."/>
            <person name="Zhao J."/>
            <person name="Fang X."/>
            <person name="Li G."/>
            <person name="Fang L."/>
            <person name="Li Y."/>
            <person name="Liu D."/>
            <person name="Zheng H."/>
            <person name="Zhang Y."/>
            <person name="Qin N."/>
            <person name="Li Z."/>
            <person name="Yang G."/>
            <person name="Yang S."/>
            <person name="Bolund L."/>
            <person name="Kristiansen K."/>
            <person name="Zheng H."/>
            <person name="Li S."/>
            <person name="Zhang X."/>
            <person name="Yang H."/>
            <person name="Wang J."/>
            <person name="Sun R."/>
            <person name="Zhang B."/>
            <person name="Jiang S."/>
            <person name="Wang J."/>
            <person name="Du Y."/>
            <person name="Li S."/>
        </authorList>
    </citation>
    <scope>NUCLEOTIDE SEQUENCE [LARGE SCALE GENOMIC DNA]</scope>
    <source>
        <strain evidence="2">cv. 9930</strain>
    </source>
</reference>